<gene>
    <name evidence="2" type="ORF">ACFP5Y_01925</name>
</gene>
<accession>A0ABW1RX46</accession>
<dbReference type="EMBL" id="JBHSSC010000005">
    <property type="protein sequence ID" value="MFC6180003.1"/>
    <property type="molecule type" value="Genomic_DNA"/>
</dbReference>
<comment type="caution">
    <text evidence="2">The sequence shown here is derived from an EMBL/GenBank/DDBJ whole genome shotgun (WGS) entry which is preliminary data.</text>
</comment>
<dbReference type="SUPFAM" id="SSF52540">
    <property type="entry name" value="P-loop containing nucleoside triphosphate hydrolases"/>
    <property type="match status" value="1"/>
</dbReference>
<dbReference type="GO" id="GO:0005524">
    <property type="term" value="F:ATP binding"/>
    <property type="evidence" value="ECO:0007669"/>
    <property type="project" value="UniProtKB-KW"/>
</dbReference>
<feature type="domain" description="AAA+ ATPase" evidence="1">
    <location>
        <begin position="96"/>
        <end position="246"/>
    </location>
</feature>
<keyword evidence="2" id="KW-0547">Nucleotide-binding</keyword>
<reference evidence="3" key="1">
    <citation type="journal article" date="2019" name="Int. J. Syst. Evol. Microbiol.">
        <title>The Global Catalogue of Microorganisms (GCM) 10K type strain sequencing project: providing services to taxonomists for standard genome sequencing and annotation.</title>
        <authorList>
            <consortium name="The Broad Institute Genomics Platform"/>
            <consortium name="The Broad Institute Genome Sequencing Center for Infectious Disease"/>
            <person name="Wu L."/>
            <person name="Ma J."/>
        </authorList>
    </citation>
    <scope>NUCLEOTIDE SEQUENCE [LARGE SCALE GENOMIC DNA]</scope>
    <source>
        <strain evidence="3">CCM 8933</strain>
    </source>
</reference>
<dbReference type="Gene3D" id="3.40.50.300">
    <property type="entry name" value="P-loop containing nucleotide triphosphate hydrolases"/>
    <property type="match status" value="1"/>
</dbReference>
<evidence type="ECO:0000313" key="2">
    <source>
        <dbReference type="EMBL" id="MFC6180003.1"/>
    </source>
</evidence>
<organism evidence="2 3">
    <name type="scientific">Lactiplantibacillus daowaiensis</name>
    <dbReference type="NCBI Taxonomy" id="2559918"/>
    <lineage>
        <taxon>Bacteria</taxon>
        <taxon>Bacillati</taxon>
        <taxon>Bacillota</taxon>
        <taxon>Bacilli</taxon>
        <taxon>Lactobacillales</taxon>
        <taxon>Lactobacillaceae</taxon>
        <taxon>Lactiplantibacillus</taxon>
    </lineage>
</organism>
<dbReference type="PANTHER" id="PTHR30050:SF4">
    <property type="entry name" value="ATP-BINDING PROTEIN RV3427C IN INSERTION SEQUENCE-RELATED"/>
    <property type="match status" value="1"/>
</dbReference>
<keyword evidence="2" id="KW-0067">ATP-binding</keyword>
<dbReference type="SMART" id="SM00382">
    <property type="entry name" value="AAA"/>
    <property type="match status" value="1"/>
</dbReference>
<name>A0ABW1RX46_9LACO</name>
<protein>
    <submittedName>
        <fullName evidence="2">ATP-binding protein</fullName>
    </submittedName>
</protein>
<evidence type="ECO:0000313" key="3">
    <source>
        <dbReference type="Proteomes" id="UP001596282"/>
    </source>
</evidence>
<dbReference type="PANTHER" id="PTHR30050">
    <property type="entry name" value="CHROMOSOMAL REPLICATION INITIATOR PROTEIN DNAA"/>
    <property type="match status" value="1"/>
</dbReference>
<dbReference type="Proteomes" id="UP001596282">
    <property type="component" value="Unassembled WGS sequence"/>
</dbReference>
<proteinExistence type="predicted"/>
<dbReference type="InterPro" id="IPR003593">
    <property type="entry name" value="AAA+_ATPase"/>
</dbReference>
<dbReference type="InterPro" id="IPR027417">
    <property type="entry name" value="P-loop_NTPase"/>
</dbReference>
<dbReference type="RefSeq" id="WP_223876617.1">
    <property type="nucleotide sequence ID" value="NZ_BJDJ01000006.1"/>
</dbReference>
<keyword evidence="3" id="KW-1185">Reference proteome</keyword>
<sequence>MLRPKALNLQTGQKMAGACPDCGYMEDIKHHTIPNNEQLSLSAYKNDALSYLTSYSLFSDGKTFNHRFDNYITNSMAQKRVLTRCEGLANEIIGGNTEHILLMGITGVGKTHLAVGMMYYIFEQTGYKRQVFTVNHGIKSKQMVNWKILFIDWRELVENKKRSISDSQLAKQVNKTMDELKRADIVILDDFGSERSTDYSLDLADTFWRNRENKTVITTTNFTGDDLYKRYGPRTISRMKHHGTKSGVAFGGIDDQRN</sequence>
<evidence type="ECO:0000259" key="1">
    <source>
        <dbReference type="SMART" id="SM00382"/>
    </source>
</evidence>